<dbReference type="InterPro" id="IPR004143">
    <property type="entry name" value="BPL_LPL_catalytic"/>
</dbReference>
<dbReference type="RefSeq" id="WP_155036154.1">
    <property type="nucleotide sequence ID" value="NZ_JAYMMG010000023.1"/>
</dbReference>
<dbReference type="GO" id="GO:0005737">
    <property type="term" value="C:cytoplasm"/>
    <property type="evidence" value="ECO:0007669"/>
    <property type="project" value="TreeGrafter"/>
</dbReference>
<dbReference type="CDD" id="cd16442">
    <property type="entry name" value="BPL"/>
    <property type="match status" value="1"/>
</dbReference>
<reference evidence="3 4" key="1">
    <citation type="journal article" date="2006" name="Int. J. Syst. Evol. Microbiol.">
        <title>Myroides pelagicus sp. nov., isolated from seawater in Thailand.</title>
        <authorList>
            <person name="Yoon J."/>
            <person name="Maneerat S."/>
            <person name="Kawai F."/>
            <person name="Yokota A."/>
        </authorList>
    </citation>
    <scope>NUCLEOTIDE SEQUENCE [LARGE SCALE GENOMIC DNA]</scope>
    <source>
        <strain evidence="3 4">SM1T</strain>
    </source>
</reference>
<feature type="domain" description="BPL/LPL catalytic" evidence="2">
    <location>
        <begin position="1"/>
        <end position="177"/>
    </location>
</feature>
<dbReference type="EMBL" id="WMJY01000020">
    <property type="protein sequence ID" value="MTH30166.1"/>
    <property type="molecule type" value="Genomic_DNA"/>
</dbReference>
<dbReference type="InterPro" id="IPR004408">
    <property type="entry name" value="Biotin_CoA_COase_ligase"/>
</dbReference>
<name>A0A7K1GMT3_9FLAO</name>
<dbReference type="AlphaFoldDB" id="A0A7K1GMT3"/>
<proteinExistence type="predicted"/>
<dbReference type="GO" id="GO:0004077">
    <property type="term" value="F:biotin--[biotin carboxyl-carrier protein] ligase activity"/>
    <property type="evidence" value="ECO:0007669"/>
    <property type="project" value="UniProtKB-EC"/>
</dbReference>
<dbReference type="Gene3D" id="3.30.930.10">
    <property type="entry name" value="Bira Bifunctional Protein, Domain 2"/>
    <property type="match status" value="1"/>
</dbReference>
<comment type="caution">
    <text evidence="3">The sequence shown here is derived from an EMBL/GenBank/DDBJ whole genome shotgun (WGS) entry which is preliminary data.</text>
</comment>
<evidence type="ECO:0000256" key="1">
    <source>
        <dbReference type="ARBA" id="ARBA00022598"/>
    </source>
</evidence>
<protein>
    <submittedName>
        <fullName evidence="3">Biotin--[acetyl-CoA-carboxylase] ligase</fullName>
        <ecNumber evidence="3">6.3.4.15</ecNumber>
    </submittedName>
</protein>
<evidence type="ECO:0000313" key="3">
    <source>
        <dbReference type="EMBL" id="MTH30166.1"/>
    </source>
</evidence>
<dbReference type="NCBIfam" id="TIGR00121">
    <property type="entry name" value="birA_ligase"/>
    <property type="match status" value="1"/>
</dbReference>
<organism evidence="3 4">
    <name type="scientific">Myroides pelagicus</name>
    <dbReference type="NCBI Taxonomy" id="270914"/>
    <lineage>
        <taxon>Bacteria</taxon>
        <taxon>Pseudomonadati</taxon>
        <taxon>Bacteroidota</taxon>
        <taxon>Flavobacteriia</taxon>
        <taxon>Flavobacteriales</taxon>
        <taxon>Flavobacteriaceae</taxon>
        <taxon>Myroides</taxon>
    </lineage>
</organism>
<gene>
    <name evidence="3" type="ORF">GJV77_09630</name>
</gene>
<dbReference type="SUPFAM" id="SSF55681">
    <property type="entry name" value="Class II aaRS and biotin synthetases"/>
    <property type="match status" value="1"/>
</dbReference>
<dbReference type="PROSITE" id="PS51733">
    <property type="entry name" value="BPL_LPL_CATALYTIC"/>
    <property type="match status" value="1"/>
</dbReference>
<evidence type="ECO:0000259" key="2">
    <source>
        <dbReference type="PROSITE" id="PS51733"/>
    </source>
</evidence>
<dbReference type="EC" id="6.3.4.15" evidence="3"/>
<dbReference type="Proteomes" id="UP000488936">
    <property type="component" value="Unassembled WGS sequence"/>
</dbReference>
<accession>A0A7K1GMT3</accession>
<dbReference type="InterPro" id="IPR045864">
    <property type="entry name" value="aa-tRNA-synth_II/BPL/LPL"/>
</dbReference>
<keyword evidence="1 3" id="KW-0436">Ligase</keyword>
<sequence length="243" mass="26965">MNIIKLDATASTNTYLKDLLSTTDLINFTVVSTENQYAGKGQRGAVWNAEVGTNLTFSVLVKDCVSTIEEIFCLNIVTALAVKSAIKKMLNVELDIKWPNDILAVNSKLGGILIENIFKADGKIVSIVGIGINVNQTVFNSLNKATSLAKLIGHQLDKDQLLVGVVEQLICYCHRLREGEESQLWEEYLCQLYRKGQPSVFELPSGKRFMGIIEGVSPYGHLEVRCEDDSLFTFGVKEVKLLY</sequence>
<keyword evidence="4" id="KW-1185">Reference proteome</keyword>
<dbReference type="PANTHER" id="PTHR12835">
    <property type="entry name" value="BIOTIN PROTEIN LIGASE"/>
    <property type="match status" value="1"/>
</dbReference>
<evidence type="ECO:0000313" key="4">
    <source>
        <dbReference type="Proteomes" id="UP000488936"/>
    </source>
</evidence>
<dbReference type="PANTHER" id="PTHR12835:SF5">
    <property type="entry name" value="BIOTIN--PROTEIN LIGASE"/>
    <property type="match status" value="1"/>
</dbReference>
<dbReference type="OrthoDB" id="9807064at2"/>
<dbReference type="Pfam" id="PF03099">
    <property type="entry name" value="BPL_LplA_LipB"/>
    <property type="match status" value="1"/>
</dbReference>